<comment type="caution">
    <text evidence="3">The sequence shown here is derived from an EMBL/GenBank/DDBJ whole genome shotgun (WGS) entry which is preliminary data.</text>
</comment>
<keyword evidence="1" id="KW-1133">Transmembrane helix</keyword>
<keyword evidence="1" id="KW-0812">Transmembrane</keyword>
<feature type="transmembrane region" description="Helical" evidence="1">
    <location>
        <begin position="27"/>
        <end position="50"/>
    </location>
</feature>
<dbReference type="AlphaFoldDB" id="C4G8I7"/>
<proteinExistence type="predicted"/>
<dbReference type="InterPro" id="IPR013099">
    <property type="entry name" value="K_chnl_dom"/>
</dbReference>
<evidence type="ECO:0000313" key="4">
    <source>
        <dbReference type="Proteomes" id="UP000003494"/>
    </source>
</evidence>
<keyword evidence="4" id="KW-1185">Reference proteome</keyword>
<organism evidence="3 4">
    <name type="scientific">Shuttleworthella satelles DSM 14600</name>
    <dbReference type="NCBI Taxonomy" id="626523"/>
    <lineage>
        <taxon>Bacteria</taxon>
        <taxon>Bacillati</taxon>
        <taxon>Bacillota</taxon>
        <taxon>Clostridia</taxon>
        <taxon>Lachnospirales</taxon>
        <taxon>Lachnospiraceae</taxon>
        <taxon>Shuttleworthella</taxon>
    </lineage>
</organism>
<dbReference type="Pfam" id="PF07885">
    <property type="entry name" value="Ion_trans_2"/>
    <property type="match status" value="1"/>
</dbReference>
<protein>
    <recommendedName>
        <fullName evidence="2">Potassium channel domain-containing protein</fullName>
    </recommendedName>
</protein>
<dbReference type="HOGENOM" id="CLU_2755659_0_0_9"/>
<reference evidence="3" key="1">
    <citation type="submission" date="2009-04" db="EMBL/GenBank/DDBJ databases">
        <authorList>
            <person name="Weinstock G."/>
            <person name="Sodergren E."/>
            <person name="Clifton S."/>
            <person name="Fulton L."/>
            <person name="Fulton B."/>
            <person name="Courtney L."/>
            <person name="Fronick C."/>
            <person name="Harrison M."/>
            <person name="Strong C."/>
            <person name="Farmer C."/>
            <person name="Delahaunty K."/>
            <person name="Markovic C."/>
            <person name="Hall O."/>
            <person name="Minx P."/>
            <person name="Tomlinson C."/>
            <person name="Mitreva M."/>
            <person name="Nelson J."/>
            <person name="Hou S."/>
            <person name="Wollam A."/>
            <person name="Pepin K.H."/>
            <person name="Johnson M."/>
            <person name="Bhonagiri V."/>
            <person name="Nash W.E."/>
            <person name="Warren W."/>
            <person name="Chinwalla A."/>
            <person name="Mardis E.R."/>
            <person name="Wilson R.K."/>
        </authorList>
    </citation>
    <scope>NUCLEOTIDE SEQUENCE [LARGE SCALE GENOMIC DNA]</scope>
    <source>
        <strain evidence="3">DSM 14600</strain>
    </source>
</reference>
<gene>
    <name evidence="3" type="ORF">GCWU000342_00283</name>
</gene>
<dbReference type="STRING" id="626523.GCWU000342_00283"/>
<dbReference type="EMBL" id="ACIP02000001">
    <property type="protein sequence ID" value="EEP28934.1"/>
    <property type="molecule type" value="Genomic_DNA"/>
</dbReference>
<evidence type="ECO:0000259" key="2">
    <source>
        <dbReference type="Pfam" id="PF07885"/>
    </source>
</evidence>
<sequence length="70" mass="8114">MIFSLLPDSYSRPSLILDFLEIFDKSFYFIVHNIAFLSVQWFVIVCNLGIGFGRMIPINRIYLTRPVAAL</sequence>
<evidence type="ECO:0000313" key="3">
    <source>
        <dbReference type="EMBL" id="EEP28934.1"/>
    </source>
</evidence>
<dbReference type="Proteomes" id="UP000003494">
    <property type="component" value="Unassembled WGS sequence"/>
</dbReference>
<evidence type="ECO:0000256" key="1">
    <source>
        <dbReference type="SAM" id="Phobius"/>
    </source>
</evidence>
<keyword evidence="1" id="KW-0472">Membrane</keyword>
<dbReference type="SUPFAM" id="SSF81324">
    <property type="entry name" value="Voltage-gated potassium channels"/>
    <property type="match status" value="1"/>
</dbReference>
<accession>C4G8I7</accession>
<name>C4G8I7_9FIRM</name>
<feature type="domain" description="Potassium channel" evidence="2">
    <location>
        <begin position="16"/>
        <end position="60"/>
    </location>
</feature>